<reference evidence="13 14" key="1">
    <citation type="journal article" date="2010" name="Stand. Genomic Sci.">
        <title>Complete genome sequence of Ferrimonas balearica type strain (PAT).</title>
        <authorList>
            <person name="Nolan M."/>
            <person name="Sikorski J."/>
            <person name="Davenport K."/>
            <person name="Lucas S."/>
            <person name="Glavina Del Rio T."/>
            <person name="Tice H."/>
            <person name="Cheng J."/>
            <person name="Goodwin L."/>
            <person name="Pitluck S."/>
            <person name="Liolios K."/>
            <person name="Ivanova N."/>
            <person name="Mavromatis K."/>
            <person name="Ovchinnikova G."/>
            <person name="Pati A."/>
            <person name="Chen A."/>
            <person name="Palaniappan K."/>
            <person name="Land M."/>
            <person name="Hauser L."/>
            <person name="Chang Y."/>
            <person name="Jeffries C."/>
            <person name="Tapia R."/>
            <person name="Brettin T."/>
            <person name="Detter J."/>
            <person name="Han C."/>
            <person name="Yasawong M."/>
            <person name="Rohde M."/>
            <person name="Tindall B."/>
            <person name="Goker M."/>
            <person name="Woyke T."/>
            <person name="Bristow J."/>
            <person name="Eisen J."/>
            <person name="Markowitz V."/>
            <person name="Hugenholtz P."/>
            <person name="Kyrpides N."/>
            <person name="Klenk H."/>
            <person name="Lapidus A."/>
        </authorList>
    </citation>
    <scope>NUCLEOTIDE SEQUENCE [LARGE SCALE GENOMIC DNA]</scope>
    <source>
        <strain evidence="14">DSM 9799 / CCM 4581 / KCTC 23876 / PAT</strain>
    </source>
</reference>
<evidence type="ECO:0000256" key="2">
    <source>
        <dbReference type="ARBA" id="ARBA00022448"/>
    </source>
</evidence>
<sequence length="947" mass="102767">MLTIKKSVLCLAIGSVMTTAPVAVAAEEDNSEVERIEVTGSRIFREGAIAPSPVTVITAETLLSTGATNIGDALNELPALATTFSLASSGGSSIGTAGLNLLDLRGMGTARTLVLVNGKRHVGGFAGVASVDVNTIPTEWVESVEIVTGGASAVYGADAVTGVVNFRLKEDIVGLNVNGQYGMADDSDFENYRVALSYGADFADGRGNAAISIEYAEQNELNALDRDQTAISRRHLTNPDDAATVRTWYDNAGIWAINNAGVVGFYGGVPGFYSFNPDGTPVPQGTGTITDGISCAGENCDFVNLNEWVSLQPEFDRTTVNFKTNYDVTDNLNAYFEAKWSQTNSLNNFQPAFFFFDPENTLITRDNAYITPELGELMDQTGAGYVVVNRFMNDLGPRLEDNKREMQRYVLGLQGIVMDDWDLDAYAIYGETKQTRKNLNNLIFSKFRQSIDAVFDDAGNIVCRDAEAQAAGCVPSSLFGEGGVSPEAAAWFSTTTVADSKVSQYVAGASLANAALFELPAGAVGVATGIEYRKEKSESNEDPFAATGDTFFNALQPESGSFDVSEIYGEISVPLLADIPLIDSLVVDGAVRYADYETVGGVTSWKVGLDWTVYQDLRVRSTVSTALRAPNIGEFYGAKSQNFFNVDDSCKSSELAALEPETRAIRAANCAALGIPADFDSDYDSASIEGVSGGNDELKEEKSDSFTVGFAYQPSYVEGMSLTVDYWQIEIEDAIASVGAQDIIDRCVDSTTGIDNQWCALITRDADNYEITNLEQIVQNVAKQEASGVDIELAYDFALFSGDMRTNLIATYLIDRDEFPFQDEPDQKEEYAGTIGEANWQAQLNLAYDINNWNINWKTRYIEEVDVYTPQFAGQFDKPYSDIMTWGTYFVSDALVQYSFANGLSVGVGIDNLFDRDLPRTTSGTGTGSASYDNIGRFYYLTARFEM</sequence>
<evidence type="ECO:0000256" key="8">
    <source>
        <dbReference type="PROSITE-ProRule" id="PRU01360"/>
    </source>
</evidence>
<keyword evidence="10" id="KW-0732">Signal</keyword>
<accession>E1SW74</accession>
<dbReference type="EMBL" id="CP002209">
    <property type="protein sequence ID" value="ADN75363.1"/>
    <property type="molecule type" value="Genomic_DNA"/>
</dbReference>
<evidence type="ECO:0000256" key="7">
    <source>
        <dbReference type="ARBA" id="ARBA00023237"/>
    </source>
</evidence>
<protein>
    <submittedName>
        <fullName evidence="13">TonB-dependent receptor</fullName>
    </submittedName>
</protein>
<dbReference type="eggNOG" id="COG1629">
    <property type="taxonomic scope" value="Bacteria"/>
</dbReference>
<keyword evidence="7 8" id="KW-0998">Cell outer membrane</keyword>
<dbReference type="GeneID" id="67181389"/>
<dbReference type="Pfam" id="PF00593">
    <property type="entry name" value="TonB_dep_Rec_b-barrel"/>
    <property type="match status" value="1"/>
</dbReference>
<dbReference type="HOGENOM" id="CLU_010745_0_0_6"/>
<evidence type="ECO:0000256" key="6">
    <source>
        <dbReference type="ARBA" id="ARBA00023136"/>
    </source>
</evidence>
<evidence type="ECO:0000256" key="5">
    <source>
        <dbReference type="ARBA" id="ARBA00023077"/>
    </source>
</evidence>
<keyword evidence="5 9" id="KW-0798">TonB box</keyword>
<dbReference type="Proteomes" id="UP000006683">
    <property type="component" value="Chromosome"/>
</dbReference>
<feature type="domain" description="TonB-dependent receptor plug" evidence="12">
    <location>
        <begin position="50"/>
        <end position="163"/>
    </location>
</feature>
<evidence type="ECO:0000256" key="1">
    <source>
        <dbReference type="ARBA" id="ARBA00004571"/>
    </source>
</evidence>
<dbReference type="Pfam" id="PF07715">
    <property type="entry name" value="Plug"/>
    <property type="match status" value="1"/>
</dbReference>
<keyword evidence="2 8" id="KW-0813">Transport</keyword>
<evidence type="ECO:0000259" key="11">
    <source>
        <dbReference type="Pfam" id="PF00593"/>
    </source>
</evidence>
<dbReference type="SUPFAM" id="SSF56935">
    <property type="entry name" value="Porins"/>
    <property type="match status" value="1"/>
</dbReference>
<dbReference type="InterPro" id="IPR000531">
    <property type="entry name" value="Beta-barrel_TonB"/>
</dbReference>
<dbReference type="PANTHER" id="PTHR47234">
    <property type="match status" value="1"/>
</dbReference>
<keyword evidence="14" id="KW-1185">Reference proteome</keyword>
<dbReference type="KEGG" id="fbl:Fbal_1154"/>
<dbReference type="RefSeq" id="WP_013344669.1">
    <property type="nucleotide sequence ID" value="NC_014541.1"/>
</dbReference>
<evidence type="ECO:0000259" key="12">
    <source>
        <dbReference type="Pfam" id="PF07715"/>
    </source>
</evidence>
<proteinExistence type="inferred from homology"/>
<feature type="domain" description="TonB-dependent receptor-like beta-barrel" evidence="11">
    <location>
        <begin position="401"/>
        <end position="913"/>
    </location>
</feature>
<dbReference type="Gene3D" id="2.170.130.10">
    <property type="entry name" value="TonB-dependent receptor, plug domain"/>
    <property type="match status" value="1"/>
</dbReference>
<dbReference type="Gene3D" id="2.40.170.20">
    <property type="entry name" value="TonB-dependent receptor, beta-barrel domain"/>
    <property type="match status" value="1"/>
</dbReference>
<dbReference type="InterPro" id="IPR036942">
    <property type="entry name" value="Beta-barrel_TonB_sf"/>
</dbReference>
<feature type="signal peptide" evidence="10">
    <location>
        <begin position="1"/>
        <end position="25"/>
    </location>
</feature>
<name>E1SW74_FERBD</name>
<dbReference type="PROSITE" id="PS52016">
    <property type="entry name" value="TONB_DEPENDENT_REC_3"/>
    <property type="match status" value="1"/>
</dbReference>
<dbReference type="InterPro" id="IPR037066">
    <property type="entry name" value="Plug_dom_sf"/>
</dbReference>
<keyword evidence="6 8" id="KW-0472">Membrane</keyword>
<comment type="subcellular location">
    <subcellularLocation>
        <location evidence="1 8">Cell outer membrane</location>
        <topology evidence="1 8">Multi-pass membrane protein</topology>
    </subcellularLocation>
</comment>
<keyword evidence="3 8" id="KW-1134">Transmembrane beta strand</keyword>
<keyword evidence="4 8" id="KW-0812">Transmembrane</keyword>
<gene>
    <name evidence="13" type="ordered locus">Fbal_1154</name>
</gene>
<dbReference type="InterPro" id="IPR012910">
    <property type="entry name" value="Plug_dom"/>
</dbReference>
<dbReference type="InterPro" id="IPR039426">
    <property type="entry name" value="TonB-dep_rcpt-like"/>
</dbReference>
<evidence type="ECO:0000256" key="3">
    <source>
        <dbReference type="ARBA" id="ARBA00022452"/>
    </source>
</evidence>
<comment type="similarity">
    <text evidence="8 9">Belongs to the TonB-dependent receptor family.</text>
</comment>
<dbReference type="eggNOG" id="COG4771">
    <property type="taxonomic scope" value="Bacteria"/>
</dbReference>
<evidence type="ECO:0000256" key="4">
    <source>
        <dbReference type="ARBA" id="ARBA00022692"/>
    </source>
</evidence>
<evidence type="ECO:0000313" key="13">
    <source>
        <dbReference type="EMBL" id="ADN75363.1"/>
    </source>
</evidence>
<keyword evidence="13" id="KW-0675">Receptor</keyword>
<dbReference type="STRING" id="550540.Fbal_1154"/>
<evidence type="ECO:0000256" key="10">
    <source>
        <dbReference type="SAM" id="SignalP"/>
    </source>
</evidence>
<feature type="chain" id="PRO_5003151855" evidence="10">
    <location>
        <begin position="26"/>
        <end position="947"/>
    </location>
</feature>
<evidence type="ECO:0000313" key="14">
    <source>
        <dbReference type="Proteomes" id="UP000006683"/>
    </source>
</evidence>
<dbReference type="GO" id="GO:0009279">
    <property type="term" value="C:cell outer membrane"/>
    <property type="evidence" value="ECO:0007669"/>
    <property type="project" value="UniProtKB-SubCell"/>
</dbReference>
<organism evidence="13 14">
    <name type="scientific">Ferrimonas balearica (strain DSM 9799 / CCM 4581 / KCTC 23876 / PAT)</name>
    <dbReference type="NCBI Taxonomy" id="550540"/>
    <lineage>
        <taxon>Bacteria</taxon>
        <taxon>Pseudomonadati</taxon>
        <taxon>Pseudomonadota</taxon>
        <taxon>Gammaproteobacteria</taxon>
        <taxon>Alteromonadales</taxon>
        <taxon>Ferrimonadaceae</taxon>
        <taxon>Ferrimonas</taxon>
    </lineage>
</organism>
<dbReference type="PANTHER" id="PTHR47234:SF2">
    <property type="entry name" value="TONB-DEPENDENT RECEPTOR"/>
    <property type="match status" value="1"/>
</dbReference>
<evidence type="ECO:0000256" key="9">
    <source>
        <dbReference type="RuleBase" id="RU003357"/>
    </source>
</evidence>
<dbReference type="OrthoDB" id="176248at2"/>
<dbReference type="AlphaFoldDB" id="E1SW74"/>